<sequence length="534" mass="61419">MSRLSYSKVRFSLTNEQEDEGAKGIADIDNDQLSESNDHNKGIESEDTDVEKGTNVTTSDGQEKEKMAQTFNLPPGFLQRSPSASTIRNMTKQKRYNTYPNLQKEFDKEKRMREYSTQASAPVRADPDLNNSADINILEKDVLSLPLCNKNDETDANLKPLSFEHHVVDVSEEEFFDAVESLDGGGHNEENDENKSFSKADVANESLCMECVKPLRVNSKEEVQAGDHIAYPGRIYDHHAIVVDVYPYKATDDEIEIEIVHATNTAAKAIFASFQPFGNKARLKKVKVRVNFKDKKVVVYKYSSKIEIFLPHIIVERAKSEANADLKGGKGQFKYNLLKNNCEHFATWCVTGRNRSLQERKFSMVFWMFLRSGFQGISDENERNEKEYEHGMLCFSCYERNKRLLGVEKRQIFQKSDVKIGDIITYSYYNLWHNAVVLDVNGMEDNYTTCDIAHYAYCGPFKHHTIVKEKLLIPFDGSIKVIIYPSNFNTHTAQEVVKRAEERLNEQEFAYFSNDSSQFARWCKFKLYRKGSFF</sequence>
<protein>
    <recommendedName>
        <fullName evidence="2">LRAT domain-containing protein</fullName>
    </recommendedName>
</protein>
<dbReference type="PANTHER" id="PTHR46137">
    <property type="entry name" value="OS05G0310600 PROTEIN"/>
    <property type="match status" value="1"/>
</dbReference>
<dbReference type="Proteomes" id="UP000596742">
    <property type="component" value="Unassembled WGS sequence"/>
</dbReference>
<dbReference type="PROSITE" id="PS51934">
    <property type="entry name" value="LRAT"/>
    <property type="match status" value="1"/>
</dbReference>
<evidence type="ECO:0000313" key="4">
    <source>
        <dbReference type="Proteomes" id="UP000596742"/>
    </source>
</evidence>
<dbReference type="AlphaFoldDB" id="A0A8B6HP13"/>
<dbReference type="Gene3D" id="3.90.1720.10">
    <property type="entry name" value="endopeptidase domain like (from Nostoc punctiforme)"/>
    <property type="match status" value="2"/>
</dbReference>
<comment type="caution">
    <text evidence="3">The sequence shown here is derived from an EMBL/GenBank/DDBJ whole genome shotgun (WGS) entry which is preliminary data.</text>
</comment>
<evidence type="ECO:0000259" key="2">
    <source>
        <dbReference type="PROSITE" id="PS51934"/>
    </source>
</evidence>
<gene>
    <name evidence="3" type="ORF">MGAL_10B050517</name>
</gene>
<organism evidence="3 4">
    <name type="scientific">Mytilus galloprovincialis</name>
    <name type="common">Mediterranean mussel</name>
    <dbReference type="NCBI Taxonomy" id="29158"/>
    <lineage>
        <taxon>Eukaryota</taxon>
        <taxon>Metazoa</taxon>
        <taxon>Spiralia</taxon>
        <taxon>Lophotrochozoa</taxon>
        <taxon>Mollusca</taxon>
        <taxon>Bivalvia</taxon>
        <taxon>Autobranchia</taxon>
        <taxon>Pteriomorphia</taxon>
        <taxon>Mytilida</taxon>
        <taxon>Mytiloidea</taxon>
        <taxon>Mytilidae</taxon>
        <taxon>Mytilinae</taxon>
        <taxon>Mytilus</taxon>
    </lineage>
</organism>
<dbReference type="EMBL" id="UYJE01010416">
    <property type="protein sequence ID" value="VDI82975.1"/>
    <property type="molecule type" value="Genomic_DNA"/>
</dbReference>
<accession>A0A8B6HP13</accession>
<dbReference type="OrthoDB" id="6064098at2759"/>
<dbReference type="InterPro" id="IPR007053">
    <property type="entry name" value="LRAT_dom"/>
</dbReference>
<proteinExistence type="predicted"/>
<name>A0A8B6HP13_MYTGA</name>
<evidence type="ECO:0000313" key="3">
    <source>
        <dbReference type="EMBL" id="VDI82975.1"/>
    </source>
</evidence>
<feature type="domain" description="LRAT" evidence="2">
    <location>
        <begin position="228"/>
        <end position="358"/>
    </location>
</feature>
<dbReference type="PANTHER" id="PTHR46137:SF3">
    <property type="entry name" value="OS05G0310600 PROTEIN"/>
    <property type="match status" value="1"/>
</dbReference>
<reference evidence="3" key="1">
    <citation type="submission" date="2018-11" db="EMBL/GenBank/DDBJ databases">
        <authorList>
            <person name="Alioto T."/>
            <person name="Alioto T."/>
        </authorList>
    </citation>
    <scope>NUCLEOTIDE SEQUENCE</scope>
</reference>
<evidence type="ECO:0000256" key="1">
    <source>
        <dbReference type="SAM" id="MobiDB-lite"/>
    </source>
</evidence>
<dbReference type="Pfam" id="PF04970">
    <property type="entry name" value="LRAT"/>
    <property type="match status" value="1"/>
</dbReference>
<feature type="region of interest" description="Disordered" evidence="1">
    <location>
        <begin position="14"/>
        <end position="82"/>
    </location>
</feature>
<keyword evidence="4" id="KW-1185">Reference proteome</keyword>